<evidence type="ECO:0000256" key="1">
    <source>
        <dbReference type="SAM" id="MobiDB-lite"/>
    </source>
</evidence>
<organism evidence="2 3">
    <name type="scientific">Heterorhabditis bacteriophora</name>
    <name type="common">Entomopathogenic nematode worm</name>
    <dbReference type="NCBI Taxonomy" id="37862"/>
    <lineage>
        <taxon>Eukaryota</taxon>
        <taxon>Metazoa</taxon>
        <taxon>Ecdysozoa</taxon>
        <taxon>Nematoda</taxon>
        <taxon>Chromadorea</taxon>
        <taxon>Rhabditida</taxon>
        <taxon>Rhabditina</taxon>
        <taxon>Rhabditomorpha</taxon>
        <taxon>Strongyloidea</taxon>
        <taxon>Heterorhabditidae</taxon>
        <taxon>Heterorhabditis</taxon>
    </lineage>
</organism>
<evidence type="ECO:0000313" key="2">
    <source>
        <dbReference type="Proteomes" id="UP000095283"/>
    </source>
</evidence>
<reference evidence="3" key="1">
    <citation type="submission" date="2016-11" db="UniProtKB">
        <authorList>
            <consortium name="WormBaseParasite"/>
        </authorList>
    </citation>
    <scope>IDENTIFICATION</scope>
</reference>
<name>A0A1I7WBB9_HETBA</name>
<protein>
    <submittedName>
        <fullName evidence="3">50S ribosomal protein L18</fullName>
    </submittedName>
</protein>
<dbReference type="Proteomes" id="UP000095283">
    <property type="component" value="Unplaced"/>
</dbReference>
<feature type="region of interest" description="Disordered" evidence="1">
    <location>
        <begin position="1"/>
        <end position="26"/>
    </location>
</feature>
<proteinExistence type="predicted"/>
<evidence type="ECO:0000313" key="3">
    <source>
        <dbReference type="WBParaSite" id="Hba_01999"/>
    </source>
</evidence>
<dbReference type="WBParaSite" id="Hba_01999">
    <property type="protein sequence ID" value="Hba_01999"/>
    <property type="gene ID" value="Hba_01999"/>
</dbReference>
<keyword evidence="2" id="KW-1185">Reference proteome</keyword>
<sequence>MKQIADVVKRSRKASSGRPSKLNNGE</sequence>
<dbReference type="AlphaFoldDB" id="A0A1I7WBB9"/>
<feature type="compositionally biased region" description="Polar residues" evidence="1">
    <location>
        <begin position="17"/>
        <end position="26"/>
    </location>
</feature>
<accession>A0A1I7WBB9</accession>